<evidence type="ECO:0000313" key="2">
    <source>
        <dbReference type="Proteomes" id="UP000006729"/>
    </source>
</evidence>
<sequence length="61" mass="7013">MGHSVMPLVIQYHKCKTSQNCSLIVFGGYQFLTEKLQCQKRRVLGGMILTSRFQQFCMKGL</sequence>
<keyword evidence="2" id="KW-1185">Reference proteome</keyword>
<name>A0A3N7FVY1_POPTR</name>
<dbReference type="AlphaFoldDB" id="A0A3N7FVY1"/>
<evidence type="ECO:0000313" key="1">
    <source>
        <dbReference type="EMBL" id="RQO99129.1"/>
    </source>
</evidence>
<gene>
    <name evidence="1" type="ORF">POPTR_013G077750</name>
</gene>
<protein>
    <submittedName>
        <fullName evidence="1">Uncharacterized protein</fullName>
    </submittedName>
</protein>
<proteinExistence type="predicted"/>
<dbReference type="EMBL" id="CM009302">
    <property type="protein sequence ID" value="RQO99129.1"/>
    <property type="molecule type" value="Genomic_DNA"/>
</dbReference>
<dbReference type="InParanoid" id="A0A3N7FVY1"/>
<dbReference type="Proteomes" id="UP000006729">
    <property type="component" value="Chromosome 13"/>
</dbReference>
<reference evidence="1 2" key="1">
    <citation type="journal article" date="2006" name="Science">
        <title>The genome of black cottonwood, Populus trichocarpa (Torr. &amp; Gray).</title>
        <authorList>
            <person name="Tuskan G.A."/>
            <person name="Difazio S."/>
            <person name="Jansson S."/>
            <person name="Bohlmann J."/>
            <person name="Grigoriev I."/>
            <person name="Hellsten U."/>
            <person name="Putnam N."/>
            <person name="Ralph S."/>
            <person name="Rombauts S."/>
            <person name="Salamov A."/>
            <person name="Schein J."/>
            <person name="Sterck L."/>
            <person name="Aerts A."/>
            <person name="Bhalerao R.R."/>
            <person name="Bhalerao R.P."/>
            <person name="Blaudez D."/>
            <person name="Boerjan W."/>
            <person name="Brun A."/>
            <person name="Brunner A."/>
            <person name="Busov V."/>
            <person name="Campbell M."/>
            <person name="Carlson J."/>
            <person name="Chalot M."/>
            <person name="Chapman J."/>
            <person name="Chen G.L."/>
            <person name="Cooper D."/>
            <person name="Coutinho P.M."/>
            <person name="Couturier J."/>
            <person name="Covert S."/>
            <person name="Cronk Q."/>
            <person name="Cunningham R."/>
            <person name="Davis J."/>
            <person name="Degroeve S."/>
            <person name="Dejardin A."/>
            <person name="Depamphilis C."/>
            <person name="Detter J."/>
            <person name="Dirks B."/>
            <person name="Dubchak I."/>
            <person name="Duplessis S."/>
            <person name="Ehlting J."/>
            <person name="Ellis B."/>
            <person name="Gendler K."/>
            <person name="Goodstein D."/>
            <person name="Gribskov M."/>
            <person name="Grimwood J."/>
            <person name="Groover A."/>
            <person name="Gunter L."/>
            <person name="Hamberger B."/>
            <person name="Heinze B."/>
            <person name="Helariutta Y."/>
            <person name="Henrissat B."/>
            <person name="Holligan D."/>
            <person name="Holt R."/>
            <person name="Huang W."/>
            <person name="Islam-Faridi N."/>
            <person name="Jones S."/>
            <person name="Jones-Rhoades M."/>
            <person name="Jorgensen R."/>
            <person name="Joshi C."/>
            <person name="Kangasjarvi J."/>
            <person name="Karlsson J."/>
            <person name="Kelleher C."/>
            <person name="Kirkpatrick R."/>
            <person name="Kirst M."/>
            <person name="Kohler A."/>
            <person name="Kalluri U."/>
            <person name="Larimer F."/>
            <person name="Leebens-Mack J."/>
            <person name="Leple J.C."/>
            <person name="Locascio P."/>
            <person name="Lou Y."/>
            <person name="Lucas S."/>
            <person name="Martin F."/>
            <person name="Montanini B."/>
            <person name="Napoli C."/>
            <person name="Nelson D.R."/>
            <person name="Nelson C."/>
            <person name="Nieminen K."/>
            <person name="Nilsson O."/>
            <person name="Pereda V."/>
            <person name="Peter G."/>
            <person name="Philippe R."/>
            <person name="Pilate G."/>
            <person name="Poliakov A."/>
            <person name="Razumovskaya J."/>
            <person name="Richardson P."/>
            <person name="Rinaldi C."/>
            <person name="Ritland K."/>
            <person name="Rouze P."/>
            <person name="Ryaboy D."/>
            <person name="Schmutz J."/>
            <person name="Schrader J."/>
            <person name="Segerman B."/>
            <person name="Shin H."/>
            <person name="Siddiqui A."/>
            <person name="Sterky F."/>
            <person name="Terry A."/>
            <person name="Tsai C.J."/>
            <person name="Uberbacher E."/>
            <person name="Unneberg P."/>
            <person name="Vahala J."/>
            <person name="Wall K."/>
            <person name="Wessler S."/>
            <person name="Yang G."/>
            <person name="Yin T."/>
            <person name="Douglas C."/>
            <person name="Marra M."/>
            <person name="Sandberg G."/>
            <person name="Van de Peer Y."/>
            <person name="Rokhsar D."/>
        </authorList>
    </citation>
    <scope>NUCLEOTIDE SEQUENCE [LARGE SCALE GENOMIC DNA]</scope>
    <source>
        <strain evidence="2">cv. Nisqually</strain>
    </source>
</reference>
<organism evidence="1 2">
    <name type="scientific">Populus trichocarpa</name>
    <name type="common">Western balsam poplar</name>
    <name type="synonym">Populus balsamifera subsp. trichocarpa</name>
    <dbReference type="NCBI Taxonomy" id="3694"/>
    <lineage>
        <taxon>Eukaryota</taxon>
        <taxon>Viridiplantae</taxon>
        <taxon>Streptophyta</taxon>
        <taxon>Embryophyta</taxon>
        <taxon>Tracheophyta</taxon>
        <taxon>Spermatophyta</taxon>
        <taxon>Magnoliopsida</taxon>
        <taxon>eudicotyledons</taxon>
        <taxon>Gunneridae</taxon>
        <taxon>Pentapetalae</taxon>
        <taxon>rosids</taxon>
        <taxon>fabids</taxon>
        <taxon>Malpighiales</taxon>
        <taxon>Salicaceae</taxon>
        <taxon>Saliceae</taxon>
        <taxon>Populus</taxon>
    </lineage>
</organism>
<accession>A0A3N7FVY1</accession>